<sequence length="802" mass="87507">MASLTLAQKGTPAPYIAGALAEFANEAAPGSYDVAWQEGSAVGDAGATAVLESAAATVAGERAVVAELPGGRSEWAAFAVGRLGAADFKDLDAALAELDHHLQMRSYVAGYAPSAADAAVWGALRASPIVQRNLKAKTQALGEALVRWYTHIAAQPFAQRLAASLADAAASARKGKKTADQGSFDLGLKNVVAGAVVTRFPPEPSGYMHVGHAKAALLNEHFARANGGRLILRFDDTNPTKERAEFEDAITEDLATLGITPDVVSHTSDHFQYLYECAVRLIERGLAYVDDTDKDTMAEERKHGIASRCRDLSVQDNLARFEQMRLGTDFGLTCCLRAKISIDNPNGAMRDPAIYRCNLTPHHRTGKQWKMYPLYDFCCPVVDSLEGVTHALRSMEYRDRNPQYKWFFGALGIRPVEIQDFSRMNFVYTLLSKRKLQWFVDTGLVPGWDDPRFPTVRGIMRRGMTVEALRQYVLMQGASQKNMQLEWDKIWTINKRVIDPVAPRHTALVKKGLVPATLVGGPDAPTVRDLPRHKKNPDLGAKQTVFSSMVFVDQADAASLDANEEITLMDWGNAIVEAVERDPAAGPAVTALRLRLHLDGDVKATKKKITWLGQAPDAHPVEAMLVDYDYLITKRKLEEGEDVADFVTPTTRFEEPAIVDANVARLPKGTILQLERRGYYIVDQTAADSELGLVTLIAIPDGRASSVALKHQPDPTATAAAAEKKPAGASKGGSAWDKGRQRQQQQKKDPSAKPAADAPDASLALPRPQDVSGMYPTTQVYGDMALDAPANITTMYQTKKFY</sequence>
<dbReference type="GO" id="GO:0005524">
    <property type="term" value="F:ATP binding"/>
    <property type="evidence" value="ECO:0007669"/>
    <property type="project" value="UniProtKB-KW"/>
</dbReference>
<evidence type="ECO:0000256" key="13">
    <source>
        <dbReference type="ARBA" id="ARBA00070830"/>
    </source>
</evidence>
<feature type="domain" description="Glutamyl/glutaminyl-tRNA synthetase class Ib anti-codon binding" evidence="17">
    <location>
        <begin position="502"/>
        <end position="588"/>
    </location>
</feature>
<evidence type="ECO:0000259" key="18">
    <source>
        <dbReference type="Pfam" id="PF20974"/>
    </source>
</evidence>
<evidence type="ECO:0000313" key="19">
    <source>
        <dbReference type="EMBL" id="KAJ2776938.1"/>
    </source>
</evidence>
<evidence type="ECO:0000256" key="1">
    <source>
        <dbReference type="ARBA" id="ARBA00004496"/>
    </source>
</evidence>
<dbReference type="InterPro" id="IPR049437">
    <property type="entry name" value="tRNA-synt_1c_C2"/>
</dbReference>
<dbReference type="AlphaFoldDB" id="A0A9W8LDD5"/>
<evidence type="ECO:0000256" key="14">
    <source>
        <dbReference type="RuleBase" id="RU363037"/>
    </source>
</evidence>
<dbReference type="InterPro" id="IPR004526">
    <property type="entry name" value="Glu-tRNA-synth_arc/euk"/>
</dbReference>
<evidence type="ECO:0000256" key="12">
    <source>
        <dbReference type="ARBA" id="ARBA00048351"/>
    </source>
</evidence>
<proteinExistence type="inferred from homology"/>
<dbReference type="OrthoDB" id="10250478at2759"/>
<dbReference type="EMBL" id="JANBUL010000324">
    <property type="protein sequence ID" value="KAJ2776938.1"/>
    <property type="molecule type" value="Genomic_DNA"/>
</dbReference>
<dbReference type="Gene3D" id="2.40.240.10">
    <property type="entry name" value="Ribosomal Protein L25, Chain P"/>
    <property type="match status" value="1"/>
</dbReference>
<dbReference type="InterPro" id="IPR001412">
    <property type="entry name" value="aa-tRNA-synth_I_CS"/>
</dbReference>
<dbReference type="Pfam" id="PF03950">
    <property type="entry name" value="tRNA-synt_1c_C"/>
    <property type="match status" value="1"/>
</dbReference>
<dbReference type="InterPro" id="IPR000924">
    <property type="entry name" value="Glu/Gln-tRNA-synth"/>
</dbReference>
<comment type="caution">
    <text evidence="19">The sequence shown here is derived from an EMBL/GenBank/DDBJ whole genome shotgun (WGS) entry which is preliminary data.</text>
</comment>
<dbReference type="SUPFAM" id="SSF47616">
    <property type="entry name" value="GST C-terminal domain-like"/>
    <property type="match status" value="1"/>
</dbReference>
<evidence type="ECO:0000256" key="5">
    <source>
        <dbReference type="ARBA" id="ARBA00022553"/>
    </source>
</evidence>
<dbReference type="InterPro" id="IPR020056">
    <property type="entry name" value="Rbsml_bL25/Gln-tRNA_synth_N"/>
</dbReference>
<gene>
    <name evidence="19" type="primary">GUS1</name>
    <name evidence="19" type="ORF">H4R18_005415</name>
</gene>
<dbReference type="Proteomes" id="UP001140217">
    <property type="component" value="Unassembled WGS sequence"/>
</dbReference>
<keyword evidence="20" id="KW-1185">Reference proteome</keyword>
<evidence type="ECO:0000256" key="4">
    <source>
        <dbReference type="ARBA" id="ARBA00022490"/>
    </source>
</evidence>
<evidence type="ECO:0000256" key="2">
    <source>
        <dbReference type="ARBA" id="ARBA00008927"/>
    </source>
</evidence>
<reference evidence="19" key="1">
    <citation type="submission" date="2022-07" db="EMBL/GenBank/DDBJ databases">
        <title>Phylogenomic reconstructions and comparative analyses of Kickxellomycotina fungi.</title>
        <authorList>
            <person name="Reynolds N.K."/>
            <person name="Stajich J.E."/>
            <person name="Barry K."/>
            <person name="Grigoriev I.V."/>
            <person name="Crous P."/>
            <person name="Smith M.E."/>
        </authorList>
    </citation>
    <scope>NUCLEOTIDE SEQUENCE</scope>
    <source>
        <strain evidence="19">NBRC 105414</strain>
    </source>
</reference>
<dbReference type="SUPFAM" id="SSF52374">
    <property type="entry name" value="Nucleotidylyl transferase"/>
    <property type="match status" value="1"/>
</dbReference>
<dbReference type="SUPFAM" id="SSF50715">
    <property type="entry name" value="Ribosomal protein L25-like"/>
    <property type="match status" value="1"/>
</dbReference>
<evidence type="ECO:0000256" key="11">
    <source>
        <dbReference type="ARBA" id="ARBA00030865"/>
    </source>
</evidence>
<feature type="domain" description="Glutamyl/glutaminyl-tRNA synthetase class Ib catalytic" evidence="16">
    <location>
        <begin position="196"/>
        <end position="499"/>
    </location>
</feature>
<keyword evidence="7 14" id="KW-0547">Nucleotide-binding</keyword>
<dbReference type="InterPro" id="IPR020058">
    <property type="entry name" value="Glu/Gln-tRNA-synth_Ib_cat-dom"/>
</dbReference>
<dbReference type="GO" id="GO:0004818">
    <property type="term" value="F:glutamate-tRNA ligase activity"/>
    <property type="evidence" value="ECO:0007669"/>
    <property type="project" value="UniProtKB-EC"/>
</dbReference>
<dbReference type="PANTHER" id="PTHR43097">
    <property type="entry name" value="GLUTAMINE-TRNA LIGASE"/>
    <property type="match status" value="1"/>
</dbReference>
<dbReference type="PROSITE" id="PS00178">
    <property type="entry name" value="AA_TRNA_LIGASE_I"/>
    <property type="match status" value="1"/>
</dbReference>
<dbReference type="HAMAP" id="MF_02076">
    <property type="entry name" value="Glu_tRNA_synth_type2"/>
    <property type="match status" value="1"/>
</dbReference>
<dbReference type="FunFam" id="1.10.1160.10:FF:000001">
    <property type="entry name" value="Glutamine--tRNA ligase"/>
    <property type="match status" value="1"/>
</dbReference>
<organism evidence="19 20">
    <name type="scientific">Coemansia javaensis</name>
    <dbReference type="NCBI Taxonomy" id="2761396"/>
    <lineage>
        <taxon>Eukaryota</taxon>
        <taxon>Fungi</taxon>
        <taxon>Fungi incertae sedis</taxon>
        <taxon>Zoopagomycota</taxon>
        <taxon>Kickxellomycotina</taxon>
        <taxon>Kickxellomycetes</taxon>
        <taxon>Kickxellales</taxon>
        <taxon>Kickxellaceae</taxon>
        <taxon>Coemansia</taxon>
    </lineage>
</organism>
<feature type="compositionally biased region" description="Low complexity" evidence="15">
    <location>
        <begin position="715"/>
        <end position="735"/>
    </location>
</feature>
<dbReference type="Gene3D" id="3.40.50.620">
    <property type="entry name" value="HUPs"/>
    <property type="match status" value="1"/>
</dbReference>
<dbReference type="EC" id="6.1.1.17" evidence="3"/>
<dbReference type="NCBIfam" id="TIGR00463">
    <property type="entry name" value="gltX_arch"/>
    <property type="match status" value="1"/>
</dbReference>
<dbReference type="Pfam" id="PF00749">
    <property type="entry name" value="tRNA-synt_1c"/>
    <property type="match status" value="1"/>
</dbReference>
<protein>
    <recommendedName>
        <fullName evidence="13">Probable glutamate--tRNA ligase, cytoplasmic</fullName>
        <ecNumber evidence="3">6.1.1.17</ecNumber>
    </recommendedName>
    <alternativeName>
        <fullName evidence="11">Glutamyl-tRNA synthetase</fullName>
    </alternativeName>
</protein>
<feature type="compositionally biased region" description="Low complexity" evidence="15">
    <location>
        <begin position="752"/>
        <end position="766"/>
    </location>
</feature>
<evidence type="ECO:0000313" key="20">
    <source>
        <dbReference type="Proteomes" id="UP001140217"/>
    </source>
</evidence>
<dbReference type="FunFam" id="2.40.240.10:FF:000004">
    <property type="entry name" value="Glutamyl-tRNA synthetase, cytoplasmic"/>
    <property type="match status" value="1"/>
</dbReference>
<accession>A0A9W8LDD5</accession>
<dbReference type="PANTHER" id="PTHR43097:SF5">
    <property type="entry name" value="GLUTAMATE--TRNA LIGASE"/>
    <property type="match status" value="1"/>
</dbReference>
<dbReference type="InterPro" id="IPR014729">
    <property type="entry name" value="Rossmann-like_a/b/a_fold"/>
</dbReference>
<feature type="domain" description="tRNA synthetases class I (E and Q) anti-codon binding" evidence="18">
    <location>
        <begin position="608"/>
        <end position="683"/>
    </location>
</feature>
<feature type="region of interest" description="Disordered" evidence="15">
    <location>
        <begin position="708"/>
        <end position="776"/>
    </location>
</feature>
<keyword evidence="6 14" id="KW-0436">Ligase</keyword>
<dbReference type="FunFam" id="3.40.50.620:FF:000037">
    <property type="entry name" value="Glutamine--tRNA ligase cytoplasmic"/>
    <property type="match status" value="1"/>
</dbReference>
<evidence type="ECO:0000256" key="10">
    <source>
        <dbReference type="ARBA" id="ARBA00023146"/>
    </source>
</evidence>
<evidence type="ECO:0000256" key="7">
    <source>
        <dbReference type="ARBA" id="ARBA00022741"/>
    </source>
</evidence>
<keyword evidence="8 14" id="KW-0067">ATP-binding</keyword>
<dbReference type="InterPro" id="IPR011035">
    <property type="entry name" value="Ribosomal_bL25/Gln-tRNA_synth"/>
</dbReference>
<dbReference type="GO" id="GO:0017102">
    <property type="term" value="C:methionyl glutamyl tRNA synthetase complex"/>
    <property type="evidence" value="ECO:0007669"/>
    <property type="project" value="TreeGrafter"/>
</dbReference>
<evidence type="ECO:0000256" key="8">
    <source>
        <dbReference type="ARBA" id="ARBA00022840"/>
    </source>
</evidence>
<dbReference type="GO" id="GO:0005829">
    <property type="term" value="C:cytosol"/>
    <property type="evidence" value="ECO:0007669"/>
    <property type="project" value="TreeGrafter"/>
</dbReference>
<evidence type="ECO:0000256" key="15">
    <source>
        <dbReference type="SAM" id="MobiDB-lite"/>
    </source>
</evidence>
<dbReference type="Pfam" id="PF20974">
    <property type="entry name" value="tRNA-synt_1c_C2"/>
    <property type="match status" value="1"/>
</dbReference>
<comment type="subcellular location">
    <subcellularLocation>
        <location evidence="1">Cytoplasm</location>
    </subcellularLocation>
</comment>
<dbReference type="FunFam" id="3.90.800.10:FF:000001">
    <property type="entry name" value="Glutamine--tRNA ligase"/>
    <property type="match status" value="1"/>
</dbReference>
<evidence type="ECO:0000256" key="9">
    <source>
        <dbReference type="ARBA" id="ARBA00022917"/>
    </source>
</evidence>
<dbReference type="GO" id="GO:0006424">
    <property type="term" value="P:glutamyl-tRNA aminoacylation"/>
    <property type="evidence" value="ECO:0007669"/>
    <property type="project" value="InterPro"/>
</dbReference>
<dbReference type="PRINTS" id="PR00987">
    <property type="entry name" value="TRNASYNTHGLU"/>
</dbReference>
<evidence type="ECO:0000259" key="17">
    <source>
        <dbReference type="Pfam" id="PF03950"/>
    </source>
</evidence>
<comment type="similarity">
    <text evidence="2">Belongs to the class-I aminoacyl-tRNA synthetase family. Glutamate--tRNA ligase type 2 subfamily.</text>
</comment>
<name>A0A9W8LDD5_9FUNG</name>
<evidence type="ECO:0000256" key="3">
    <source>
        <dbReference type="ARBA" id="ARBA00012835"/>
    </source>
</evidence>
<keyword evidence="5" id="KW-0597">Phosphoprotein</keyword>
<evidence type="ECO:0000259" key="16">
    <source>
        <dbReference type="Pfam" id="PF00749"/>
    </source>
</evidence>
<dbReference type="Gene3D" id="3.40.30.70">
    <property type="match status" value="1"/>
</dbReference>
<dbReference type="InterPro" id="IPR020059">
    <property type="entry name" value="Glu/Gln-tRNA-synth_Ib_codon-bd"/>
</dbReference>
<dbReference type="Gene3D" id="1.20.1050.10">
    <property type="match status" value="1"/>
</dbReference>
<comment type="catalytic activity">
    <reaction evidence="12">
        <text>tRNA(Glu) + L-glutamate + ATP = L-glutamyl-tRNA(Glu) + AMP + diphosphate</text>
        <dbReference type="Rhea" id="RHEA:23540"/>
        <dbReference type="Rhea" id="RHEA-COMP:9663"/>
        <dbReference type="Rhea" id="RHEA-COMP:9680"/>
        <dbReference type="ChEBI" id="CHEBI:29985"/>
        <dbReference type="ChEBI" id="CHEBI:30616"/>
        <dbReference type="ChEBI" id="CHEBI:33019"/>
        <dbReference type="ChEBI" id="CHEBI:78442"/>
        <dbReference type="ChEBI" id="CHEBI:78520"/>
        <dbReference type="ChEBI" id="CHEBI:456215"/>
        <dbReference type="EC" id="6.1.1.17"/>
    </reaction>
</comment>
<keyword evidence="4" id="KW-0963">Cytoplasm</keyword>
<keyword evidence="10 14" id="KW-0030">Aminoacyl-tRNA synthetase</keyword>
<dbReference type="InterPro" id="IPR050132">
    <property type="entry name" value="Gln/Glu-tRNA_Ligase"/>
</dbReference>
<keyword evidence="9 14" id="KW-0648">Protein biosynthesis</keyword>
<evidence type="ECO:0000256" key="6">
    <source>
        <dbReference type="ARBA" id="ARBA00022598"/>
    </source>
</evidence>
<dbReference type="InterPro" id="IPR036282">
    <property type="entry name" value="Glutathione-S-Trfase_C_sf"/>
</dbReference>